<keyword evidence="5" id="KW-1185">Reference proteome</keyword>
<dbReference type="EMBL" id="JH660633">
    <property type="protein sequence ID" value="EIM31183.1"/>
    <property type="molecule type" value="Genomic_DNA"/>
</dbReference>
<dbReference type="InterPro" id="IPR011006">
    <property type="entry name" value="CheY-like_superfamily"/>
</dbReference>
<dbReference type="AlphaFoldDB" id="I4Z4P1"/>
<feature type="modified residue" description="4-aspartylphosphate" evidence="2">
    <location>
        <position position="68"/>
    </location>
</feature>
<reference evidence="4 5" key="1">
    <citation type="submission" date="2012-02" db="EMBL/GenBank/DDBJ databases">
        <title>Improved High-Quality Draft sequence of Microvirga sp. WSM3557.</title>
        <authorList>
            <consortium name="US DOE Joint Genome Institute"/>
            <person name="Lucas S."/>
            <person name="Han J."/>
            <person name="Lapidus A."/>
            <person name="Cheng J.-F."/>
            <person name="Goodwin L."/>
            <person name="Pitluck S."/>
            <person name="Peters L."/>
            <person name="Zhang X."/>
            <person name="Detter J.C."/>
            <person name="Han C."/>
            <person name="Tapia R."/>
            <person name="Land M."/>
            <person name="Hauser L."/>
            <person name="Kyrpides N."/>
            <person name="Ivanova N."/>
            <person name="Pagani I."/>
            <person name="Brau L."/>
            <person name="Yates R."/>
            <person name="O'Hara G."/>
            <person name="Rui T."/>
            <person name="Howieson J."/>
            <person name="Reeve W."/>
            <person name="Woyke T."/>
        </authorList>
    </citation>
    <scope>NUCLEOTIDE SEQUENCE [LARGE SCALE GENOMIC DNA]</scope>
    <source>
        <strain evidence="4 5">WSM3557</strain>
    </source>
</reference>
<evidence type="ECO:0000313" key="5">
    <source>
        <dbReference type="Proteomes" id="UP000003947"/>
    </source>
</evidence>
<keyword evidence="1 2" id="KW-0597">Phosphoprotein</keyword>
<dbReference type="eggNOG" id="COG0784">
    <property type="taxonomic scope" value="Bacteria"/>
</dbReference>
<accession>I4Z4P1</accession>
<protein>
    <submittedName>
        <fullName evidence="4">Response regulator with CheY-like receiver, AAA-type ATPase, and DNA-binding domains</fullName>
    </submittedName>
</protein>
<evidence type="ECO:0000256" key="2">
    <source>
        <dbReference type="PROSITE-ProRule" id="PRU00169"/>
    </source>
</evidence>
<dbReference type="STRING" id="864069.MicloDRAFT_00001730"/>
<dbReference type="Pfam" id="PF00072">
    <property type="entry name" value="Response_reg"/>
    <property type="match status" value="1"/>
</dbReference>
<dbReference type="Proteomes" id="UP000003947">
    <property type="component" value="Unassembled WGS sequence"/>
</dbReference>
<evidence type="ECO:0000259" key="3">
    <source>
        <dbReference type="PROSITE" id="PS50110"/>
    </source>
</evidence>
<dbReference type="SUPFAM" id="SSF52172">
    <property type="entry name" value="CheY-like"/>
    <property type="match status" value="1"/>
</dbReference>
<dbReference type="GO" id="GO:0003677">
    <property type="term" value="F:DNA binding"/>
    <property type="evidence" value="ECO:0007669"/>
    <property type="project" value="UniProtKB-KW"/>
</dbReference>
<proteinExistence type="predicted"/>
<sequence length="129" mass="13831">MMSSGCLDMPVMTTSSMTVLVVEDDPFVRDMAVMGIEEAGYDVIEAASGGQALRLLHSGIAVGAPLTDIRPPEATGWEVARVARQCLPDLPVVYVTGYAEQMHPVPGGVILSKPYRMSQVIGLLRTWLA</sequence>
<gene>
    <name evidence="4" type="ORF">MicloDRAFT_00001730</name>
</gene>
<feature type="domain" description="Response regulatory" evidence="3">
    <location>
        <begin position="18"/>
        <end position="128"/>
    </location>
</feature>
<dbReference type="PANTHER" id="PTHR44591:SF21">
    <property type="entry name" value="TWO-COMPONENT RESPONSE REGULATOR"/>
    <property type="match status" value="1"/>
</dbReference>
<dbReference type="GO" id="GO:0000160">
    <property type="term" value="P:phosphorelay signal transduction system"/>
    <property type="evidence" value="ECO:0007669"/>
    <property type="project" value="InterPro"/>
</dbReference>
<evidence type="ECO:0000313" key="4">
    <source>
        <dbReference type="EMBL" id="EIM31183.1"/>
    </source>
</evidence>
<dbReference type="HOGENOM" id="CLU_000445_69_8_5"/>
<organism evidence="4 5">
    <name type="scientific">Microvirga lotononidis</name>
    <dbReference type="NCBI Taxonomy" id="864069"/>
    <lineage>
        <taxon>Bacteria</taxon>
        <taxon>Pseudomonadati</taxon>
        <taxon>Pseudomonadota</taxon>
        <taxon>Alphaproteobacteria</taxon>
        <taxon>Hyphomicrobiales</taxon>
        <taxon>Methylobacteriaceae</taxon>
        <taxon>Microvirga</taxon>
    </lineage>
</organism>
<dbReference type="PROSITE" id="PS50110">
    <property type="entry name" value="RESPONSE_REGULATORY"/>
    <property type="match status" value="1"/>
</dbReference>
<keyword evidence="4" id="KW-0238">DNA-binding</keyword>
<dbReference type="InterPro" id="IPR050595">
    <property type="entry name" value="Bact_response_regulator"/>
</dbReference>
<dbReference type="SMART" id="SM00448">
    <property type="entry name" value="REC"/>
    <property type="match status" value="1"/>
</dbReference>
<dbReference type="Gene3D" id="3.40.50.2300">
    <property type="match status" value="1"/>
</dbReference>
<dbReference type="PATRIC" id="fig|864069.3.peg.182"/>
<dbReference type="PANTHER" id="PTHR44591">
    <property type="entry name" value="STRESS RESPONSE REGULATOR PROTEIN 1"/>
    <property type="match status" value="1"/>
</dbReference>
<dbReference type="InterPro" id="IPR001789">
    <property type="entry name" value="Sig_transdc_resp-reg_receiver"/>
</dbReference>
<evidence type="ECO:0000256" key="1">
    <source>
        <dbReference type="ARBA" id="ARBA00022553"/>
    </source>
</evidence>
<name>I4Z4P1_9HYPH</name>